<protein>
    <recommendedName>
        <fullName evidence="4">Dockerin domain-containing protein</fullName>
    </recommendedName>
</protein>
<dbReference type="InterPro" id="IPR024079">
    <property type="entry name" value="MetalloPept_cat_dom_sf"/>
</dbReference>
<dbReference type="GO" id="GO:0000272">
    <property type="term" value="P:polysaccharide catabolic process"/>
    <property type="evidence" value="ECO:0007669"/>
    <property type="project" value="InterPro"/>
</dbReference>
<dbReference type="Proteomes" id="UP000318478">
    <property type="component" value="Unassembled WGS sequence"/>
</dbReference>
<comment type="caution">
    <text evidence="2">The sequence shown here is derived from an EMBL/GenBank/DDBJ whole genome shotgun (WGS) entry which is preliminary data.</text>
</comment>
<dbReference type="SUPFAM" id="SSF63446">
    <property type="entry name" value="Type I dockerin domain"/>
    <property type="match status" value="1"/>
</dbReference>
<dbReference type="AlphaFoldDB" id="A0A5C5ZDM3"/>
<dbReference type="RefSeq" id="WP_146583778.1">
    <property type="nucleotide sequence ID" value="NZ_SJPO01000001.1"/>
</dbReference>
<evidence type="ECO:0008006" key="4">
    <source>
        <dbReference type="Google" id="ProtNLM"/>
    </source>
</evidence>
<dbReference type="Gene3D" id="1.10.1330.10">
    <property type="entry name" value="Dockerin domain"/>
    <property type="match status" value="1"/>
</dbReference>
<dbReference type="PROSITE" id="PS00018">
    <property type="entry name" value="EF_HAND_1"/>
    <property type="match status" value="1"/>
</dbReference>
<dbReference type="InterPro" id="IPR018247">
    <property type="entry name" value="EF_Hand_1_Ca_BS"/>
</dbReference>
<dbReference type="Gene3D" id="3.40.390.10">
    <property type="entry name" value="Collagenase (Catalytic Domain)"/>
    <property type="match status" value="1"/>
</dbReference>
<keyword evidence="3" id="KW-1185">Reference proteome</keyword>
<feature type="signal peptide" evidence="1">
    <location>
        <begin position="1"/>
        <end position="28"/>
    </location>
</feature>
<evidence type="ECO:0000313" key="3">
    <source>
        <dbReference type="Proteomes" id="UP000318478"/>
    </source>
</evidence>
<dbReference type="InterPro" id="IPR036439">
    <property type="entry name" value="Dockerin_dom_sf"/>
</dbReference>
<evidence type="ECO:0000256" key="1">
    <source>
        <dbReference type="SAM" id="SignalP"/>
    </source>
</evidence>
<feature type="chain" id="PRO_5023040714" description="Dockerin domain-containing protein" evidence="1">
    <location>
        <begin position="29"/>
        <end position="545"/>
    </location>
</feature>
<sequence precursor="true">MTRGGCAQTVWVGLAAVVGVMASAAADAAVFPGAGSNKSTGLRSALYMKVRDVDDAPLTIDERQTIESVEEKTRRFYAASSGGQFDIRFDQVVDVALQLNADGTRPNQWFAKSEDYVRDTYGIEPEDFHLNLFDVNRTTADPNQGWSGIAILPGNNIAVQANVANSWGQIVVDHELGHRIGTPHSGAYRAVNNANYTPYVWDADQNEYAVYNSTAHGLQPTTFGMQLDSYGNPFSVMGNISHDQFSVKTKHDKFGWLTDQQVPDLADLADGTYRIYAHDELEVVYDEANDAYGVESTYAADKLYGLQYSRGGEQFNPDRRRFEPSTQNLTLEYRSGRDGVQFYLGGAILDLDLEGGTNRSGREKELEVGQTLSDLDIGVSTFWTSADGQDFLSFNPPAPTDPFELSSVWREFSVLGTAADEVGSYIEVAVSSVTAGILGDLNGDTLLDQFDLILFRDNWLNDLSGLDRLSRRSLGDLDGDGRVDSDDWSLLRGAFATQGVSVVGGAVVPEPTAAMLLLLGAVVGSARRTLRDSTALDSSTSPGHP</sequence>
<dbReference type="GO" id="GO:0008237">
    <property type="term" value="F:metallopeptidase activity"/>
    <property type="evidence" value="ECO:0007669"/>
    <property type="project" value="InterPro"/>
</dbReference>
<gene>
    <name evidence="2" type="ORF">Pla123a_03260</name>
</gene>
<dbReference type="SUPFAM" id="SSF55486">
    <property type="entry name" value="Metalloproteases ('zincins'), catalytic domain"/>
    <property type="match status" value="1"/>
</dbReference>
<dbReference type="OrthoDB" id="242167at2"/>
<name>A0A5C5ZDM3_9BACT</name>
<evidence type="ECO:0000313" key="2">
    <source>
        <dbReference type="EMBL" id="TWT85519.1"/>
    </source>
</evidence>
<reference evidence="2 3" key="1">
    <citation type="submission" date="2019-02" db="EMBL/GenBank/DDBJ databases">
        <title>Deep-cultivation of Planctomycetes and their phenomic and genomic characterization uncovers novel biology.</title>
        <authorList>
            <person name="Wiegand S."/>
            <person name="Jogler M."/>
            <person name="Boedeker C."/>
            <person name="Pinto D."/>
            <person name="Vollmers J."/>
            <person name="Rivas-Marin E."/>
            <person name="Kohn T."/>
            <person name="Peeters S.H."/>
            <person name="Heuer A."/>
            <person name="Rast P."/>
            <person name="Oberbeckmann S."/>
            <person name="Bunk B."/>
            <person name="Jeske O."/>
            <person name="Meyerdierks A."/>
            <person name="Storesund J.E."/>
            <person name="Kallscheuer N."/>
            <person name="Luecker S."/>
            <person name="Lage O.M."/>
            <person name="Pohl T."/>
            <person name="Merkel B.J."/>
            <person name="Hornburger P."/>
            <person name="Mueller R.-W."/>
            <person name="Bruemmer F."/>
            <person name="Labrenz M."/>
            <person name="Spormann A.M."/>
            <person name="Op Den Camp H."/>
            <person name="Overmann J."/>
            <person name="Amann R."/>
            <person name="Jetten M.S.M."/>
            <person name="Mascher T."/>
            <person name="Medema M.H."/>
            <person name="Devos D.P."/>
            <person name="Kaster A.-K."/>
            <person name="Ovreas L."/>
            <person name="Rohde M."/>
            <person name="Galperin M.Y."/>
            <person name="Jogler C."/>
        </authorList>
    </citation>
    <scope>NUCLEOTIDE SEQUENCE [LARGE SCALE GENOMIC DNA]</scope>
    <source>
        <strain evidence="2 3">Pla123a</strain>
    </source>
</reference>
<keyword evidence="1" id="KW-0732">Signal</keyword>
<accession>A0A5C5ZDM3</accession>
<dbReference type="EMBL" id="SJPO01000001">
    <property type="protein sequence ID" value="TWT85519.1"/>
    <property type="molecule type" value="Genomic_DNA"/>
</dbReference>
<organism evidence="2 3">
    <name type="scientific">Posidoniimonas polymericola</name>
    <dbReference type="NCBI Taxonomy" id="2528002"/>
    <lineage>
        <taxon>Bacteria</taxon>
        <taxon>Pseudomonadati</taxon>
        <taxon>Planctomycetota</taxon>
        <taxon>Planctomycetia</taxon>
        <taxon>Pirellulales</taxon>
        <taxon>Lacipirellulaceae</taxon>
        <taxon>Posidoniimonas</taxon>
    </lineage>
</organism>
<proteinExistence type="predicted"/>